<keyword evidence="2" id="KW-0732">Signal</keyword>
<evidence type="ECO:0008006" key="5">
    <source>
        <dbReference type="Google" id="ProtNLM"/>
    </source>
</evidence>
<evidence type="ECO:0000313" key="4">
    <source>
        <dbReference type="Proteomes" id="UP000824988"/>
    </source>
</evidence>
<proteinExistence type="predicted"/>
<feature type="region of interest" description="Disordered" evidence="1">
    <location>
        <begin position="18"/>
        <end position="87"/>
    </location>
</feature>
<name>A0A8D4VPI7_9GAMM</name>
<dbReference type="KEGG" id="moz:MoryE10_07260"/>
<sequence>MAALLFLAAVLAACAAETAVAAAAPSAQSSAKPAAPQGQDDDEDDDEEDDDESEGPDDAPGTKAPAPGEGGAMPLQPSAQPPAESVPVIPARRFAEIERAEGEGEERGPGLLQKWLDVPDGMRVEGWIEAGGDWVAHNAKNRPNFGVNDGNPAQTVALNQAYLIVEKPLTDGTDWSWGFRFDNLFGVDADVFRPEGLLDNSVSWGKPSWLPVQFYGEMRAPLGEGAFDVKAGTFYALQGYEEGMAPYRPLYSTSYLYNFARPATYTGVMTTWRPNKQWEIYNGFINSPDHWLQGGWHSNYAGGFSFDSEDEKTEVSVTFTAGPSTSRQFIFDGAGVFGAPPDRLANTWLVSEVLTHELSDSLSISLELLQGVSSGTRDAAGAGSSASHWSGQGGWLSYDIGDDWAVIVRADRLHDPAGSRTGFKGDFYEATLGLRYEPTEWLMVRPEIRQDVASGARPYSDGTKGSQSSVGLDVMIRF</sequence>
<feature type="chain" id="PRO_5034134918" description="Porin" evidence="2">
    <location>
        <begin position="16"/>
        <end position="478"/>
    </location>
</feature>
<evidence type="ECO:0000256" key="1">
    <source>
        <dbReference type="SAM" id="MobiDB-lite"/>
    </source>
</evidence>
<feature type="compositionally biased region" description="Low complexity" evidence="1">
    <location>
        <begin position="18"/>
        <end position="36"/>
    </location>
</feature>
<evidence type="ECO:0000313" key="3">
    <source>
        <dbReference type="EMBL" id="BBL70120.1"/>
    </source>
</evidence>
<dbReference type="InterPro" id="IPR011486">
    <property type="entry name" value="BBP2"/>
</dbReference>
<gene>
    <name evidence="3" type="ORF">MoryE10_07260</name>
</gene>
<dbReference type="Proteomes" id="UP000824988">
    <property type="component" value="Chromosome"/>
</dbReference>
<accession>A0A8D4VPI7</accession>
<dbReference type="EMBL" id="AP019782">
    <property type="protein sequence ID" value="BBL70120.1"/>
    <property type="molecule type" value="Genomic_DNA"/>
</dbReference>
<dbReference type="Pfam" id="PF07642">
    <property type="entry name" value="BBP2"/>
    <property type="match status" value="1"/>
</dbReference>
<dbReference type="AlphaFoldDB" id="A0A8D4VPI7"/>
<protein>
    <recommendedName>
        <fullName evidence="5">Porin</fullName>
    </recommendedName>
</protein>
<feature type="signal peptide" evidence="2">
    <location>
        <begin position="1"/>
        <end position="15"/>
    </location>
</feature>
<organism evidence="3 4">
    <name type="scientific">Methylogaea oryzae</name>
    <dbReference type="NCBI Taxonomy" id="1295382"/>
    <lineage>
        <taxon>Bacteria</taxon>
        <taxon>Pseudomonadati</taxon>
        <taxon>Pseudomonadota</taxon>
        <taxon>Gammaproteobacteria</taxon>
        <taxon>Methylococcales</taxon>
        <taxon>Methylococcaceae</taxon>
        <taxon>Methylogaea</taxon>
    </lineage>
</organism>
<evidence type="ECO:0000256" key="2">
    <source>
        <dbReference type="SAM" id="SignalP"/>
    </source>
</evidence>
<reference evidence="3" key="1">
    <citation type="submission" date="2019-06" db="EMBL/GenBank/DDBJ databases">
        <title>Complete genome sequence of Methylogaea oryzae strain JCM16910.</title>
        <authorList>
            <person name="Asakawa S."/>
        </authorList>
    </citation>
    <scope>NUCLEOTIDE SEQUENCE</scope>
    <source>
        <strain evidence="3">E10</strain>
    </source>
</reference>
<keyword evidence="4" id="KW-1185">Reference proteome</keyword>
<feature type="compositionally biased region" description="Acidic residues" evidence="1">
    <location>
        <begin position="39"/>
        <end position="57"/>
    </location>
</feature>